<name>A0A0D2NEG3_HYPSF</name>
<organism evidence="2 3">
    <name type="scientific">Hypholoma sublateritium (strain FD-334 SS-4)</name>
    <dbReference type="NCBI Taxonomy" id="945553"/>
    <lineage>
        <taxon>Eukaryota</taxon>
        <taxon>Fungi</taxon>
        <taxon>Dikarya</taxon>
        <taxon>Basidiomycota</taxon>
        <taxon>Agaricomycotina</taxon>
        <taxon>Agaricomycetes</taxon>
        <taxon>Agaricomycetidae</taxon>
        <taxon>Agaricales</taxon>
        <taxon>Agaricineae</taxon>
        <taxon>Strophariaceae</taxon>
        <taxon>Hypholoma</taxon>
    </lineage>
</organism>
<feature type="compositionally biased region" description="Basic and acidic residues" evidence="1">
    <location>
        <begin position="28"/>
        <end position="39"/>
    </location>
</feature>
<evidence type="ECO:0000313" key="3">
    <source>
        <dbReference type="Proteomes" id="UP000054270"/>
    </source>
</evidence>
<evidence type="ECO:0000256" key="1">
    <source>
        <dbReference type="SAM" id="MobiDB-lite"/>
    </source>
</evidence>
<accession>A0A0D2NEG3</accession>
<protein>
    <submittedName>
        <fullName evidence="2">Uncharacterized protein</fullName>
    </submittedName>
</protein>
<reference evidence="3" key="1">
    <citation type="submission" date="2014-04" db="EMBL/GenBank/DDBJ databases">
        <title>Evolutionary Origins and Diversification of the Mycorrhizal Mutualists.</title>
        <authorList>
            <consortium name="DOE Joint Genome Institute"/>
            <consortium name="Mycorrhizal Genomics Consortium"/>
            <person name="Kohler A."/>
            <person name="Kuo A."/>
            <person name="Nagy L.G."/>
            <person name="Floudas D."/>
            <person name="Copeland A."/>
            <person name="Barry K.W."/>
            <person name="Cichocki N."/>
            <person name="Veneault-Fourrey C."/>
            <person name="LaButti K."/>
            <person name="Lindquist E.A."/>
            <person name="Lipzen A."/>
            <person name="Lundell T."/>
            <person name="Morin E."/>
            <person name="Murat C."/>
            <person name="Riley R."/>
            <person name="Ohm R."/>
            <person name="Sun H."/>
            <person name="Tunlid A."/>
            <person name="Henrissat B."/>
            <person name="Grigoriev I.V."/>
            <person name="Hibbett D.S."/>
            <person name="Martin F."/>
        </authorList>
    </citation>
    <scope>NUCLEOTIDE SEQUENCE [LARGE SCALE GENOMIC DNA]</scope>
    <source>
        <strain evidence="3">FD-334 SS-4</strain>
    </source>
</reference>
<sequence length="176" mass="18700">MSSARRARGAASQRLMWSCGGSSSGKSARLEAPSERPPDQRWACPAGRSRSPGPRLNPTRSQRSAPRIRAIRRDGVMRRGNLCAALKPHACAAGTRLGNRENVFPFARRGAERVRVGARSPCARAGRGCAAPQSGSPAASLPGRSADARCGRLWSKPDGRPLCVWCAIVCAGIDDK</sequence>
<proteinExistence type="predicted"/>
<keyword evidence="3" id="KW-1185">Reference proteome</keyword>
<dbReference type="EMBL" id="KN817603">
    <property type="protein sequence ID" value="KJA17454.1"/>
    <property type="molecule type" value="Genomic_DNA"/>
</dbReference>
<feature type="region of interest" description="Disordered" evidence="1">
    <location>
        <begin position="1"/>
        <end position="68"/>
    </location>
</feature>
<evidence type="ECO:0000313" key="2">
    <source>
        <dbReference type="EMBL" id="KJA17454.1"/>
    </source>
</evidence>
<gene>
    <name evidence="2" type="ORF">HYPSUDRAFT_1017477</name>
</gene>
<dbReference type="AlphaFoldDB" id="A0A0D2NEG3"/>
<dbReference type="Proteomes" id="UP000054270">
    <property type="component" value="Unassembled WGS sequence"/>
</dbReference>